<gene>
    <name evidence="1" type="ORF">SAMEA2259716_05819</name>
</gene>
<dbReference type="AlphaFoldDB" id="A0A1T8VFU6"/>
<dbReference type="EMBL" id="FVGW01000027">
    <property type="protein sequence ID" value="SKN03915.1"/>
    <property type="molecule type" value="Genomic_DNA"/>
</dbReference>
<dbReference type="RefSeq" id="WP_079636377.1">
    <property type="nucleotide sequence ID" value="NZ_FVGW01000027.1"/>
</dbReference>
<reference evidence="1 2" key="1">
    <citation type="submission" date="2016-11" db="EMBL/GenBank/DDBJ databases">
        <authorList>
            <consortium name="Pathogen Informatics"/>
        </authorList>
    </citation>
    <scope>NUCLEOTIDE SEQUENCE [LARGE SCALE GENOMIC DNA]</scope>
    <source>
        <strain evidence="1 2">911</strain>
    </source>
</reference>
<evidence type="ECO:0000313" key="2">
    <source>
        <dbReference type="Proteomes" id="UP000190074"/>
    </source>
</evidence>
<dbReference type="Proteomes" id="UP000190074">
    <property type="component" value="Unassembled WGS sequence"/>
</dbReference>
<sequence length="111" mass="12298">MSAKRYRVSDRQLEQLRVRIAEMGEGNPWGLNANYYPPSGSAARCVAVVLDDPRYAPAVAAELAAIVDPRSRDSVDVLLDTIWELPTYRSTSSTGATIYWPNVQLGDQAER</sequence>
<proteinExistence type="predicted"/>
<evidence type="ECO:0000313" key="1">
    <source>
        <dbReference type="EMBL" id="SKN03915.1"/>
    </source>
</evidence>
<accession>A0A1T8VFU6</accession>
<name>A0A1T8VFU6_9MYCO</name>
<protein>
    <submittedName>
        <fullName evidence="1">Uncharacterized protein</fullName>
    </submittedName>
</protein>
<organism evidence="1 2">
    <name type="scientific">Mycobacteroides abscessus subsp. massiliense</name>
    <dbReference type="NCBI Taxonomy" id="1962118"/>
    <lineage>
        <taxon>Bacteria</taxon>
        <taxon>Bacillati</taxon>
        <taxon>Actinomycetota</taxon>
        <taxon>Actinomycetes</taxon>
        <taxon>Mycobacteriales</taxon>
        <taxon>Mycobacteriaceae</taxon>
        <taxon>Mycobacteroides</taxon>
        <taxon>Mycobacteroides abscessus</taxon>
    </lineage>
</organism>